<gene>
    <name evidence="2" type="ORF">HOLleu_01016</name>
</gene>
<proteinExistence type="predicted"/>
<dbReference type="OrthoDB" id="8958038at2759"/>
<comment type="caution">
    <text evidence="2">The sequence shown here is derived from an EMBL/GenBank/DDBJ whole genome shotgun (WGS) entry which is preliminary data.</text>
</comment>
<evidence type="ECO:0000313" key="3">
    <source>
        <dbReference type="Proteomes" id="UP001152320"/>
    </source>
</evidence>
<dbReference type="PANTHER" id="PTHR47331:SF5">
    <property type="entry name" value="RIBONUCLEASE H"/>
    <property type="match status" value="1"/>
</dbReference>
<keyword evidence="3" id="KW-1185">Reference proteome</keyword>
<dbReference type="PANTHER" id="PTHR47331">
    <property type="entry name" value="PHD-TYPE DOMAIN-CONTAINING PROTEIN"/>
    <property type="match status" value="1"/>
</dbReference>
<evidence type="ECO:0000259" key="1">
    <source>
        <dbReference type="Pfam" id="PF18701"/>
    </source>
</evidence>
<dbReference type="Pfam" id="PF18701">
    <property type="entry name" value="DUF5641"/>
    <property type="match status" value="1"/>
</dbReference>
<dbReference type="InterPro" id="IPR040676">
    <property type="entry name" value="DUF5641"/>
</dbReference>
<sequence length="63" mass="7236">MPLRNISVGDIVLSMDENLPRNVWELGKVIEVYFGKDKLTRIAKIKTKTTTLVRPVTKRSCVY</sequence>
<reference evidence="2" key="1">
    <citation type="submission" date="2021-10" db="EMBL/GenBank/DDBJ databases">
        <title>Tropical sea cucumber genome reveals ecological adaptation and Cuvierian tubules defense mechanism.</title>
        <authorList>
            <person name="Chen T."/>
        </authorList>
    </citation>
    <scope>NUCLEOTIDE SEQUENCE</scope>
    <source>
        <strain evidence="2">Nanhai2018</strain>
        <tissue evidence="2">Muscle</tissue>
    </source>
</reference>
<protein>
    <recommendedName>
        <fullName evidence="1">DUF5641 domain-containing protein</fullName>
    </recommendedName>
</protein>
<organism evidence="2 3">
    <name type="scientific">Holothuria leucospilota</name>
    <name type="common">Black long sea cucumber</name>
    <name type="synonym">Mertensiothuria leucospilota</name>
    <dbReference type="NCBI Taxonomy" id="206669"/>
    <lineage>
        <taxon>Eukaryota</taxon>
        <taxon>Metazoa</taxon>
        <taxon>Echinodermata</taxon>
        <taxon>Eleutherozoa</taxon>
        <taxon>Echinozoa</taxon>
        <taxon>Holothuroidea</taxon>
        <taxon>Aspidochirotacea</taxon>
        <taxon>Aspidochirotida</taxon>
        <taxon>Holothuriidae</taxon>
        <taxon>Holothuria</taxon>
    </lineage>
</organism>
<dbReference type="AlphaFoldDB" id="A0A9Q1HJ06"/>
<accession>A0A9Q1HJ06</accession>
<evidence type="ECO:0000313" key="2">
    <source>
        <dbReference type="EMBL" id="KAJ8048629.1"/>
    </source>
</evidence>
<name>A0A9Q1HJ06_HOLLE</name>
<dbReference type="EMBL" id="JAIZAY010000001">
    <property type="protein sequence ID" value="KAJ8048629.1"/>
    <property type="molecule type" value="Genomic_DNA"/>
</dbReference>
<dbReference type="Proteomes" id="UP001152320">
    <property type="component" value="Chromosome 1"/>
</dbReference>
<feature type="domain" description="DUF5641" evidence="1">
    <location>
        <begin position="4"/>
        <end position="58"/>
    </location>
</feature>